<name>A0A087E3I3_9BIFI</name>
<evidence type="ECO:0000256" key="6">
    <source>
        <dbReference type="SAM" id="MobiDB-lite"/>
    </source>
</evidence>
<dbReference type="Pfam" id="PF12705">
    <property type="entry name" value="PDDEXK_1"/>
    <property type="match status" value="1"/>
</dbReference>
<dbReference type="GO" id="GO:0005524">
    <property type="term" value="F:ATP binding"/>
    <property type="evidence" value="ECO:0007669"/>
    <property type="project" value="InterPro"/>
</dbReference>
<evidence type="ECO:0000259" key="7">
    <source>
        <dbReference type="Pfam" id="PF12705"/>
    </source>
</evidence>
<dbReference type="SUPFAM" id="SSF52540">
    <property type="entry name" value="P-loop containing nucleoside triphosphate hydrolases"/>
    <property type="match status" value="1"/>
</dbReference>
<evidence type="ECO:0000256" key="5">
    <source>
        <dbReference type="ARBA" id="ARBA00023204"/>
    </source>
</evidence>
<accession>A0A087E3I3</accession>
<evidence type="ECO:0000256" key="2">
    <source>
        <dbReference type="ARBA" id="ARBA00022763"/>
    </source>
</evidence>
<dbReference type="GO" id="GO:0043138">
    <property type="term" value="F:3'-5' DNA helicase activity"/>
    <property type="evidence" value="ECO:0007669"/>
    <property type="project" value="TreeGrafter"/>
</dbReference>
<feature type="compositionally biased region" description="Polar residues" evidence="6">
    <location>
        <begin position="9"/>
        <end position="23"/>
    </location>
</feature>
<dbReference type="InterPro" id="IPR000212">
    <property type="entry name" value="DNA_helicase_UvrD/REP"/>
</dbReference>
<keyword evidence="4" id="KW-0269">Exonuclease</keyword>
<dbReference type="GO" id="GO:0000725">
    <property type="term" value="P:recombinational repair"/>
    <property type="evidence" value="ECO:0007669"/>
    <property type="project" value="TreeGrafter"/>
</dbReference>
<keyword evidence="3 8" id="KW-0347">Helicase</keyword>
<feature type="domain" description="PD-(D/E)XK endonuclease-like" evidence="7">
    <location>
        <begin position="1112"/>
        <end position="1383"/>
    </location>
</feature>
<comment type="caution">
    <text evidence="8">The sequence shown here is derived from an EMBL/GenBank/DDBJ whole genome shotgun (WGS) entry which is preliminary data.</text>
</comment>
<keyword evidence="1" id="KW-0540">Nuclease</keyword>
<evidence type="ECO:0000313" key="9">
    <source>
        <dbReference type="Proteomes" id="UP000029003"/>
    </source>
</evidence>
<gene>
    <name evidence="8" type="ORF">THER5_0504</name>
</gene>
<dbReference type="Gene3D" id="3.40.50.300">
    <property type="entry name" value="P-loop containing nucleotide triphosphate hydrolases"/>
    <property type="match status" value="2"/>
</dbReference>
<dbReference type="Gene3D" id="1.10.486.10">
    <property type="entry name" value="PCRA, domain 4"/>
    <property type="match status" value="1"/>
</dbReference>
<keyword evidence="4" id="KW-0378">Hydrolase</keyword>
<organism evidence="8 9">
    <name type="scientific">Bifidobacterium thermacidophilum subsp. thermacidophilum</name>
    <dbReference type="NCBI Taxonomy" id="79262"/>
    <lineage>
        <taxon>Bacteria</taxon>
        <taxon>Bacillati</taxon>
        <taxon>Actinomycetota</taxon>
        <taxon>Actinomycetes</taxon>
        <taxon>Bifidobacteriales</taxon>
        <taxon>Bifidobacteriaceae</taxon>
        <taxon>Bifidobacterium</taxon>
    </lineage>
</organism>
<keyword evidence="5" id="KW-0234">DNA repair</keyword>
<evidence type="ECO:0000256" key="1">
    <source>
        <dbReference type="ARBA" id="ARBA00022722"/>
    </source>
</evidence>
<feature type="region of interest" description="Disordered" evidence="6">
    <location>
        <begin position="1"/>
        <end position="23"/>
    </location>
</feature>
<keyword evidence="3 8" id="KW-0547">Nucleotide-binding</keyword>
<dbReference type="Proteomes" id="UP000029003">
    <property type="component" value="Unassembled WGS sequence"/>
</dbReference>
<feature type="region of interest" description="Disordered" evidence="6">
    <location>
        <begin position="966"/>
        <end position="993"/>
    </location>
</feature>
<evidence type="ECO:0000256" key="4">
    <source>
        <dbReference type="ARBA" id="ARBA00022839"/>
    </source>
</evidence>
<dbReference type="GO" id="GO:0003677">
    <property type="term" value="F:DNA binding"/>
    <property type="evidence" value="ECO:0007669"/>
    <property type="project" value="InterPro"/>
</dbReference>
<keyword evidence="3 8" id="KW-0067">ATP-binding</keyword>
<dbReference type="InterPro" id="IPR027417">
    <property type="entry name" value="P-loop_NTPase"/>
</dbReference>
<dbReference type="PANTHER" id="PTHR11070">
    <property type="entry name" value="UVRD / RECB / PCRA DNA HELICASE FAMILY MEMBER"/>
    <property type="match status" value="1"/>
</dbReference>
<dbReference type="GO" id="GO:0004527">
    <property type="term" value="F:exonuclease activity"/>
    <property type="evidence" value="ECO:0007669"/>
    <property type="project" value="UniProtKB-KW"/>
</dbReference>
<evidence type="ECO:0000313" key="8">
    <source>
        <dbReference type="EMBL" id="KFJ02334.1"/>
    </source>
</evidence>
<proteinExistence type="predicted"/>
<reference evidence="8 9" key="1">
    <citation type="submission" date="2014-03" db="EMBL/GenBank/DDBJ databases">
        <title>Genomics of Bifidobacteria.</title>
        <authorList>
            <person name="Ventura M."/>
            <person name="Milani C."/>
            <person name="Lugli G.A."/>
        </authorList>
    </citation>
    <scope>NUCLEOTIDE SEQUENCE [LARGE SCALE GENOMIC DNA]</scope>
    <source>
        <strain evidence="8 9">LMG 21395</strain>
    </source>
</reference>
<keyword evidence="2" id="KW-0227">DNA damage</keyword>
<dbReference type="EMBL" id="JGZT01000007">
    <property type="protein sequence ID" value="KFJ02334.1"/>
    <property type="molecule type" value="Genomic_DNA"/>
</dbReference>
<evidence type="ECO:0000256" key="3">
    <source>
        <dbReference type="ARBA" id="ARBA00022806"/>
    </source>
</evidence>
<dbReference type="PANTHER" id="PTHR11070:SF2">
    <property type="entry name" value="ATP-DEPENDENT DNA HELICASE SRS2"/>
    <property type="match status" value="1"/>
</dbReference>
<dbReference type="InterPro" id="IPR038726">
    <property type="entry name" value="PDDEXK_AddAB-type"/>
</dbReference>
<sequence length="1511" mass="162658">MMDFIGGTSMRSNTTFGGRSESGQPCDDLVRALLAGTLTNGSGDHTRTLVVLGAPCSGKTQFAYRALLEGIRTFGDTRAVMTVSGRVAADALGNEAIRALGAVSQARPVTTMSALAFRAITAVRSAEGKALPRLLNGAEQDALLRLVVAEHIQHARSGDECPTCALLREYFAQDSWADMVCDAVPQQGARAGANPSGVSGRGAASESTSLAMFTKGISDAFIIQLRDIISRINELGLREPDEQPLIGRLHTIAGATGTSGAGMGPQAKRLDVQWRLAFALRQEYAAAIEHNYPGQYRLDPSMLLVEGALAVPSLSGEDLPELIVIDDAQDLTLAGLAFLEQATSAGARLLIVDDPDESVQAFRGSHPEYALGRLLAAEGVFHAAVGALDKPEQDGYRNLVVSRVSLDIASEEQLDMPIPERPWKNAVVPGSYPIASINTETSDESITDHTQDGSVGTRLYASANEELEAVVAAIKAEHLDHGRVWNDMAVIAHDNATVRAFGERLRRDGVPVRYSSVTTPLKDESFVQGLFALIELAQVRLRGASAVNDARFVGTADTGAAGRDNISRLAAFIRSRVRMAMGSPLITARRKSGKSPARLEPVELAMQSLVSLSTVMRQQTAGKTGQTSDTGNAMGTVHVEDVGNAGGVGADSATQPRNEAPLRFLEQHWGALRDALVQAGEQDGQTSPEATSNETTEPPALTLDAMYLLLTCPQAAHGAGTHEEENEDASVQVLGALSSISRHDADIRAFGNLWRIVSEIASGITRLDDTKPVYVLSLAWERCHVATAWQTAALVNSQEGRAANDRLDVAMRLFDYASGAGAGGDITTFFRKVRSMRIEADSLAKVAPIDQAVTLTTPAGSGGRHWPLVWIVAMQQDVWPNLMPRNTMFGGEDLDDLVLHGTLPSLDHGAHRDERLTAVLHNEQKGLLVALTRASEHVMLTAVRSDDLIPSDFLLRYLPERFDGSDVGGSDAGETAGGDVADGQGAGMAAGGETAVAQSGTDMPVLDAQLDAMCTDVRGLVAAARITLARNTGDTETERHAREDAYKTLTMLKDHGVLSADPRNWSFLTAVPTVPESNGEHTEPAADVQISVRQQGEQAGQGEQHNPNEVKLSPSSVDGLWACPVCWMMDNQFAGPRPGGVQASIGTIVHQIAQEASQDWHLDAPDNQQGETEDQRIAAISDQMMARYQELRVDPATVSDPADRYTLLYKDAQVSTMLGNIASYFVKSNDPEYAIRRGGKDTEPIEVGKLESAECEKEFNAKFTLSDIAEAYNRVKRVTVPATAAEIGAIMGALVGGWPEGMSEDLTIRPSGRIDREEHRSVNGNQVIRLIDYKTGKKPDVKGIFNDLQLVCYQLGLAYPSEGARLGETSQPLVAQSELFHVSAHATPAESYAPETVYQPPLFVDGHLNDHEFSDRYYYRNPEKFYDYPRNGEPPVEVREELWKNFTEISAGTQIAWALAMIARVFYAGAALRSERIVAHPQKAHLTYCDGNGICPACAGEINTVFETRKA</sequence>
<protein>
    <submittedName>
        <fullName evidence="8">ATP-dependent DNA helicase</fullName>
    </submittedName>
</protein>